<reference evidence="1 2" key="1">
    <citation type="submission" date="2020-08" db="EMBL/GenBank/DDBJ databases">
        <title>Genomic Encyclopedia of Type Strains, Phase IV (KMG-IV): sequencing the most valuable type-strain genomes for metagenomic binning, comparative biology and taxonomic classification.</title>
        <authorList>
            <person name="Goeker M."/>
        </authorList>
    </citation>
    <scope>NUCLEOTIDE SEQUENCE [LARGE SCALE GENOMIC DNA]</scope>
    <source>
        <strain evidence="1 2">DSM 29568</strain>
    </source>
</reference>
<sequence>MDIQTFRKVFTTYITKSIYEVNNLNELLEQLDDLFYNIDGIKFSTYLTKDVLPSVISKISHLKDELGKTGKSRSTYPKRKKLQALINEFNHFSNYLIENYATSLKESTELKKIRNQELKKDKTLAHSIIDGFYSDEPVPFPEYINKTRLSNAIEELKTFYAELFIVPEKFEFGKHKLINLLSDLRIKISNRELDILAVSKQISYYEKKVNQTNEDTSFEQSYSNDVSIETSLKQHYTECYQSCIINHSNLKYHQKELLNLFDYLIEEYKFTKSEKLLSINEVTVFGDDNFEVLNKIYTEFSDFLNPYVSIDEFKEHFVIKSTPPNNKIDLCNGNLNDFGYLMLKIRPFFIDKIGVGKYYAMWWSERFTFNSKEKPPKSISNAISFIKKGTRFPEKRTSTHKIVEILTSSYDYPTDSIE</sequence>
<dbReference type="Proteomes" id="UP000553034">
    <property type="component" value="Unassembled WGS sequence"/>
</dbReference>
<comment type="caution">
    <text evidence="1">The sequence shown here is derived from an EMBL/GenBank/DDBJ whole genome shotgun (WGS) entry which is preliminary data.</text>
</comment>
<accession>A0A840EN19</accession>
<dbReference type="RefSeq" id="WP_183478123.1">
    <property type="nucleotide sequence ID" value="NZ_JACIFO010000010.1"/>
</dbReference>
<name>A0A840EN19_9FLAO</name>
<proteinExistence type="predicted"/>
<keyword evidence="2" id="KW-1185">Reference proteome</keyword>
<evidence type="ECO:0000313" key="2">
    <source>
        <dbReference type="Proteomes" id="UP000553034"/>
    </source>
</evidence>
<dbReference type="AlphaFoldDB" id="A0A840EN19"/>
<organism evidence="1 2">
    <name type="scientific">Mesonia hippocampi</name>
    <dbReference type="NCBI Taxonomy" id="1628250"/>
    <lineage>
        <taxon>Bacteria</taxon>
        <taxon>Pseudomonadati</taxon>
        <taxon>Bacteroidota</taxon>
        <taxon>Flavobacteriia</taxon>
        <taxon>Flavobacteriales</taxon>
        <taxon>Flavobacteriaceae</taxon>
        <taxon>Mesonia</taxon>
    </lineage>
</organism>
<gene>
    <name evidence="1" type="ORF">GGR32_002085</name>
</gene>
<evidence type="ECO:0000313" key="1">
    <source>
        <dbReference type="EMBL" id="MBB4119779.1"/>
    </source>
</evidence>
<dbReference type="EMBL" id="JACIFO010000010">
    <property type="protein sequence ID" value="MBB4119779.1"/>
    <property type="molecule type" value="Genomic_DNA"/>
</dbReference>
<protein>
    <submittedName>
        <fullName evidence="1">Uncharacterized protein</fullName>
    </submittedName>
</protein>